<dbReference type="InterPro" id="IPR050300">
    <property type="entry name" value="GDXG_lipolytic_enzyme"/>
</dbReference>
<sequence>MTHKPAAYRKFSFLFTLLFRILPSAAFRIPGAIVRALLKKLPLGLSIWNGFVGALMDNTPPDELQAILPSTIDTYNAWVSSNGATHAVDVLPADNSTRLLWIGPRKAKNIVFGGDSAGGHLSLSLMAHLHHPRPTDHGMKNLVDLHGTVKGCFLVSPLTSFDFTTAAYQKRFNADILSRKVVHKWGDYLVENSPWLEEISAGSGWGMALDVPESWWRNFKAVDRILLTGGYEEVFSDHIQQLGNMLKRQSQGTVTLHMGNETHDTPLMDFISGRRPSETTNTITSFVISCFKG</sequence>
<feature type="signal peptide" evidence="2">
    <location>
        <begin position="1"/>
        <end position="26"/>
    </location>
</feature>
<evidence type="ECO:0000256" key="2">
    <source>
        <dbReference type="SAM" id="SignalP"/>
    </source>
</evidence>
<protein>
    <submittedName>
        <fullName evidence="4">Unnamed protein product</fullName>
    </submittedName>
</protein>
<accession>A0AAN4YBP8</accession>
<gene>
    <name evidence="4" type="ORF">Aory04_000061800</name>
</gene>
<keyword evidence="1" id="KW-0378">Hydrolase</keyword>
<evidence type="ECO:0000313" key="5">
    <source>
        <dbReference type="Proteomes" id="UP001165205"/>
    </source>
</evidence>
<comment type="caution">
    <text evidence="4">The sequence shown here is derived from an EMBL/GenBank/DDBJ whole genome shotgun (WGS) entry which is preliminary data.</text>
</comment>
<evidence type="ECO:0000259" key="3">
    <source>
        <dbReference type="Pfam" id="PF07859"/>
    </source>
</evidence>
<dbReference type="GO" id="GO:0016787">
    <property type="term" value="F:hydrolase activity"/>
    <property type="evidence" value="ECO:0007669"/>
    <property type="project" value="UniProtKB-KW"/>
</dbReference>
<name>A0AAN4YBP8_ASPOZ</name>
<dbReference type="PANTHER" id="PTHR48081:SF31">
    <property type="entry name" value="STERYL ACETYL HYDROLASE MUG81-RELATED"/>
    <property type="match status" value="1"/>
</dbReference>
<dbReference type="Pfam" id="PF07859">
    <property type="entry name" value="Abhydrolase_3"/>
    <property type="match status" value="1"/>
</dbReference>
<organism evidence="4 5">
    <name type="scientific">Aspergillus oryzae</name>
    <name type="common">Yellow koji mold</name>
    <dbReference type="NCBI Taxonomy" id="5062"/>
    <lineage>
        <taxon>Eukaryota</taxon>
        <taxon>Fungi</taxon>
        <taxon>Dikarya</taxon>
        <taxon>Ascomycota</taxon>
        <taxon>Pezizomycotina</taxon>
        <taxon>Eurotiomycetes</taxon>
        <taxon>Eurotiomycetidae</taxon>
        <taxon>Eurotiales</taxon>
        <taxon>Aspergillaceae</taxon>
        <taxon>Aspergillus</taxon>
        <taxon>Aspergillus subgen. Circumdati</taxon>
    </lineage>
</organism>
<dbReference type="PANTHER" id="PTHR48081">
    <property type="entry name" value="AB HYDROLASE SUPERFAMILY PROTEIN C4A8.06C"/>
    <property type="match status" value="1"/>
</dbReference>
<dbReference type="InterPro" id="IPR013094">
    <property type="entry name" value="AB_hydrolase_3"/>
</dbReference>
<keyword evidence="2" id="KW-0732">Signal</keyword>
<evidence type="ECO:0000313" key="4">
    <source>
        <dbReference type="EMBL" id="GMG23099.1"/>
    </source>
</evidence>
<dbReference type="Gene3D" id="3.40.50.1820">
    <property type="entry name" value="alpha/beta hydrolase"/>
    <property type="match status" value="1"/>
</dbReference>
<feature type="domain" description="Alpha/beta hydrolase fold-3" evidence="3">
    <location>
        <begin position="106"/>
        <end position="262"/>
    </location>
</feature>
<reference evidence="4" key="1">
    <citation type="submission" date="2023-04" db="EMBL/GenBank/DDBJ databases">
        <title>Aspergillus oryzae NBRC 4228.</title>
        <authorList>
            <person name="Ichikawa N."/>
            <person name="Sato H."/>
            <person name="Tonouchi N."/>
        </authorList>
    </citation>
    <scope>NUCLEOTIDE SEQUENCE</scope>
    <source>
        <strain evidence="4">NBRC 4228</strain>
    </source>
</reference>
<evidence type="ECO:0000256" key="1">
    <source>
        <dbReference type="ARBA" id="ARBA00022801"/>
    </source>
</evidence>
<dbReference type="InterPro" id="IPR029058">
    <property type="entry name" value="AB_hydrolase_fold"/>
</dbReference>
<dbReference type="Proteomes" id="UP001165205">
    <property type="component" value="Unassembled WGS sequence"/>
</dbReference>
<proteinExistence type="predicted"/>
<dbReference type="SUPFAM" id="SSF53474">
    <property type="entry name" value="alpha/beta-Hydrolases"/>
    <property type="match status" value="1"/>
</dbReference>
<feature type="chain" id="PRO_5042940775" evidence="2">
    <location>
        <begin position="27"/>
        <end position="293"/>
    </location>
</feature>
<dbReference type="EMBL" id="BSYA01000003">
    <property type="protein sequence ID" value="GMG23099.1"/>
    <property type="molecule type" value="Genomic_DNA"/>
</dbReference>
<dbReference type="AlphaFoldDB" id="A0AAN4YBP8"/>